<feature type="domain" description="VOC" evidence="1">
    <location>
        <begin position="11"/>
        <end position="124"/>
    </location>
</feature>
<dbReference type="InterPro" id="IPR029068">
    <property type="entry name" value="Glyas_Bleomycin-R_OHBP_Dase"/>
</dbReference>
<organism evidence="2">
    <name type="scientific">Actinoplanes campanulatus</name>
    <dbReference type="NCBI Taxonomy" id="113559"/>
    <lineage>
        <taxon>Bacteria</taxon>
        <taxon>Bacillati</taxon>
        <taxon>Actinomycetota</taxon>
        <taxon>Actinomycetes</taxon>
        <taxon>Micromonosporales</taxon>
        <taxon>Micromonosporaceae</taxon>
        <taxon>Actinoplanes</taxon>
    </lineage>
</organism>
<proteinExistence type="predicted"/>
<dbReference type="SUPFAM" id="SSF54593">
    <property type="entry name" value="Glyoxalase/Bleomycin resistance protein/Dihydroxybiphenyl dioxygenase"/>
    <property type="match status" value="2"/>
</dbReference>
<dbReference type="EMBL" id="BOMF01000088">
    <property type="protein sequence ID" value="GID47305.1"/>
    <property type="molecule type" value="Genomic_DNA"/>
</dbReference>
<dbReference type="InterPro" id="IPR004360">
    <property type="entry name" value="Glyas_Fos-R_dOase_dom"/>
</dbReference>
<reference evidence="2" key="1">
    <citation type="submission" date="2021-01" db="EMBL/GenBank/DDBJ databases">
        <title>Whole genome shotgun sequence of Actinoplanes capillaceus NBRC 16408.</title>
        <authorList>
            <person name="Komaki H."/>
            <person name="Tamura T."/>
        </authorList>
    </citation>
    <scope>NUCLEOTIDE SEQUENCE [LARGE SCALE GENOMIC DNA]</scope>
    <source>
        <strain evidence="2">NBRC 16408</strain>
    </source>
</reference>
<comment type="caution">
    <text evidence="2">The sequence shown here is derived from an EMBL/GenBank/DDBJ whole genome shotgun (WGS) entry which is preliminary data.</text>
</comment>
<sequence length="256" mass="27184">MPDMTVPLPGVPNWVDLATADLDDAIRFYTALFGWTAEISGDDFGGYTTFQLNGLPVAGAGPLLGEGQPTAWSTYFAAGDADAVAGRVESAQGKVLVPPFDVMDQGRMAAFLDPAGAPFSTWEAGMMRGAEVFGLPGACTWNELNTRDLEGAMAFYGAVFGWTFRQAHVTGLPYVICELNRTPVAGLQLMVGSGWPDDLPAHWLVYFAVSDCDRAAEHAASLGGRIVHPPTPIAPGRYAVLSDPQGGTFAILNNQR</sequence>
<dbReference type="PANTHER" id="PTHR33993:SF14">
    <property type="entry name" value="GB|AAF24581.1"/>
    <property type="match status" value="1"/>
</dbReference>
<dbReference type="Pfam" id="PF00903">
    <property type="entry name" value="Glyoxalase"/>
    <property type="match status" value="2"/>
</dbReference>
<dbReference type="InterPro" id="IPR052164">
    <property type="entry name" value="Anthracycline_SecMetBiosynth"/>
</dbReference>
<evidence type="ECO:0000259" key="1">
    <source>
        <dbReference type="PROSITE" id="PS51819"/>
    </source>
</evidence>
<feature type="domain" description="VOC" evidence="1">
    <location>
        <begin position="138"/>
        <end position="254"/>
    </location>
</feature>
<accession>A0ABQ3WM14</accession>
<dbReference type="Gene3D" id="3.10.180.10">
    <property type="entry name" value="2,3-Dihydroxybiphenyl 1,2-Dioxygenase, domain 1"/>
    <property type="match status" value="2"/>
</dbReference>
<name>A0ABQ3WM14_9ACTN</name>
<protein>
    <submittedName>
        <fullName evidence="2">Hydroxylase</fullName>
    </submittedName>
</protein>
<dbReference type="InterPro" id="IPR037523">
    <property type="entry name" value="VOC_core"/>
</dbReference>
<dbReference type="PROSITE" id="PS51819">
    <property type="entry name" value="VOC"/>
    <property type="match status" value="2"/>
</dbReference>
<dbReference type="CDD" id="cd07247">
    <property type="entry name" value="SgaA_N_like"/>
    <property type="match status" value="2"/>
</dbReference>
<dbReference type="PANTHER" id="PTHR33993">
    <property type="entry name" value="GLYOXALASE-RELATED"/>
    <property type="match status" value="1"/>
</dbReference>
<evidence type="ECO:0000313" key="2">
    <source>
        <dbReference type="EMBL" id="GID47305.1"/>
    </source>
</evidence>
<gene>
    <name evidence="2" type="ORF">Aca07nite_45800</name>
</gene>